<dbReference type="Gene3D" id="2.60.120.10">
    <property type="entry name" value="Jelly Rolls"/>
    <property type="match status" value="1"/>
</dbReference>
<dbReference type="PANTHER" id="PTHR45638:SF11">
    <property type="entry name" value="CYCLIC NUCLEOTIDE-GATED CATION CHANNEL SUBUNIT A"/>
    <property type="match status" value="1"/>
</dbReference>
<evidence type="ECO:0000313" key="3">
    <source>
        <dbReference type="EMBL" id="MFC6673893.1"/>
    </source>
</evidence>
<protein>
    <submittedName>
        <fullName evidence="3">Cyclic nucleotide-binding domain-containing protein</fullName>
    </submittedName>
</protein>
<dbReference type="SUPFAM" id="SSF51206">
    <property type="entry name" value="cAMP-binding domain-like"/>
    <property type="match status" value="1"/>
</dbReference>
<dbReference type="InterPro" id="IPR014710">
    <property type="entry name" value="RmlC-like_jellyroll"/>
</dbReference>
<dbReference type="Proteomes" id="UP001596422">
    <property type="component" value="Unassembled WGS sequence"/>
</dbReference>
<dbReference type="Pfam" id="PF00027">
    <property type="entry name" value="cNMP_binding"/>
    <property type="match status" value="1"/>
</dbReference>
<dbReference type="InterPro" id="IPR050866">
    <property type="entry name" value="CNG_cation_channel"/>
</dbReference>
<keyword evidence="1" id="KW-0406">Ion transport</keyword>
<evidence type="ECO:0000256" key="1">
    <source>
        <dbReference type="ARBA" id="ARBA00023286"/>
    </source>
</evidence>
<sequence length="64" mass="7164">MAGDFCGEMALLHQAPRSATVRAVTPCSLYELRRDDVIQAMDEYPAIRTALEKAARDRRVAQVE</sequence>
<dbReference type="InterPro" id="IPR000595">
    <property type="entry name" value="cNMP-bd_dom"/>
</dbReference>
<comment type="caution">
    <text evidence="3">The sequence shown here is derived from an EMBL/GenBank/DDBJ whole genome shotgun (WGS) entry which is preliminary data.</text>
</comment>
<dbReference type="CDD" id="cd00038">
    <property type="entry name" value="CAP_ED"/>
    <property type="match status" value="1"/>
</dbReference>
<name>A0ABW2A8Y4_9GAMM</name>
<evidence type="ECO:0000259" key="2">
    <source>
        <dbReference type="PROSITE" id="PS50042"/>
    </source>
</evidence>
<keyword evidence="1" id="KW-0407">Ion channel</keyword>
<gene>
    <name evidence="3" type="ORF">ACFQDL_30250</name>
</gene>
<dbReference type="RefSeq" id="WP_379912652.1">
    <property type="nucleotide sequence ID" value="NZ_JBHSWE010000001.1"/>
</dbReference>
<keyword evidence="1" id="KW-0813">Transport</keyword>
<accession>A0ABW2A8Y4</accession>
<dbReference type="PANTHER" id="PTHR45638">
    <property type="entry name" value="CYCLIC NUCLEOTIDE-GATED CATION CHANNEL SUBUNIT A"/>
    <property type="match status" value="1"/>
</dbReference>
<dbReference type="PROSITE" id="PS50042">
    <property type="entry name" value="CNMP_BINDING_3"/>
    <property type="match status" value="1"/>
</dbReference>
<keyword evidence="1" id="KW-1071">Ligand-gated ion channel</keyword>
<reference evidence="4" key="1">
    <citation type="journal article" date="2019" name="Int. J. Syst. Evol. Microbiol.">
        <title>The Global Catalogue of Microorganisms (GCM) 10K type strain sequencing project: providing services to taxonomists for standard genome sequencing and annotation.</title>
        <authorList>
            <consortium name="The Broad Institute Genomics Platform"/>
            <consortium name="The Broad Institute Genome Sequencing Center for Infectious Disease"/>
            <person name="Wu L."/>
            <person name="Ma J."/>
        </authorList>
    </citation>
    <scope>NUCLEOTIDE SEQUENCE [LARGE SCALE GENOMIC DNA]</scope>
    <source>
        <strain evidence="4">NBRC 111756</strain>
    </source>
</reference>
<keyword evidence="4" id="KW-1185">Reference proteome</keyword>
<dbReference type="InterPro" id="IPR018490">
    <property type="entry name" value="cNMP-bd_dom_sf"/>
</dbReference>
<proteinExistence type="predicted"/>
<evidence type="ECO:0000313" key="4">
    <source>
        <dbReference type="Proteomes" id="UP001596422"/>
    </source>
</evidence>
<dbReference type="EMBL" id="JBHSWE010000001">
    <property type="protein sequence ID" value="MFC6673893.1"/>
    <property type="molecule type" value="Genomic_DNA"/>
</dbReference>
<organism evidence="3 4">
    <name type="scientific">Marinobacterium aestuariivivens</name>
    <dbReference type="NCBI Taxonomy" id="1698799"/>
    <lineage>
        <taxon>Bacteria</taxon>
        <taxon>Pseudomonadati</taxon>
        <taxon>Pseudomonadota</taxon>
        <taxon>Gammaproteobacteria</taxon>
        <taxon>Oceanospirillales</taxon>
        <taxon>Oceanospirillaceae</taxon>
        <taxon>Marinobacterium</taxon>
    </lineage>
</organism>
<feature type="domain" description="Cyclic nucleotide-binding" evidence="2">
    <location>
        <begin position="1"/>
        <end position="41"/>
    </location>
</feature>